<dbReference type="Pfam" id="PF00440">
    <property type="entry name" value="TetR_N"/>
    <property type="match status" value="1"/>
</dbReference>
<dbReference type="EMBL" id="JASNJD010000031">
    <property type="protein sequence ID" value="MDK3020739.1"/>
    <property type="molecule type" value="Genomic_DNA"/>
</dbReference>
<organism evidence="4 5">
    <name type="scientific">Pseudodonghicola flavimaris</name>
    <dbReference type="NCBI Taxonomy" id="3050036"/>
    <lineage>
        <taxon>Bacteria</taxon>
        <taxon>Pseudomonadati</taxon>
        <taxon>Pseudomonadota</taxon>
        <taxon>Alphaproteobacteria</taxon>
        <taxon>Rhodobacterales</taxon>
        <taxon>Paracoccaceae</taxon>
        <taxon>Pseudodonghicola</taxon>
    </lineage>
</organism>
<dbReference type="SUPFAM" id="SSF46689">
    <property type="entry name" value="Homeodomain-like"/>
    <property type="match status" value="1"/>
</dbReference>
<accession>A0ABT7F800</accession>
<proteinExistence type="predicted"/>
<dbReference type="PANTHER" id="PTHR30055">
    <property type="entry name" value="HTH-TYPE TRANSCRIPTIONAL REGULATOR RUTR"/>
    <property type="match status" value="1"/>
</dbReference>
<dbReference type="Proteomes" id="UP001243757">
    <property type="component" value="Unassembled WGS sequence"/>
</dbReference>
<dbReference type="RefSeq" id="WP_284483258.1">
    <property type="nucleotide sequence ID" value="NZ_JASNJD010000031.1"/>
</dbReference>
<evidence type="ECO:0000259" key="3">
    <source>
        <dbReference type="PROSITE" id="PS50977"/>
    </source>
</evidence>
<dbReference type="InterPro" id="IPR009057">
    <property type="entry name" value="Homeodomain-like_sf"/>
</dbReference>
<evidence type="ECO:0000313" key="5">
    <source>
        <dbReference type="Proteomes" id="UP001243757"/>
    </source>
</evidence>
<feature type="domain" description="HTH tetR-type" evidence="3">
    <location>
        <begin position="6"/>
        <end position="66"/>
    </location>
</feature>
<dbReference type="InterPro" id="IPR050109">
    <property type="entry name" value="HTH-type_TetR-like_transc_reg"/>
</dbReference>
<dbReference type="Gene3D" id="1.10.357.10">
    <property type="entry name" value="Tetracycline Repressor, domain 2"/>
    <property type="match status" value="1"/>
</dbReference>
<dbReference type="InterPro" id="IPR001647">
    <property type="entry name" value="HTH_TetR"/>
</dbReference>
<evidence type="ECO:0000256" key="2">
    <source>
        <dbReference type="PROSITE-ProRule" id="PRU00335"/>
    </source>
</evidence>
<protein>
    <submittedName>
        <fullName evidence="4">TetR/AcrR family transcriptional regulator</fullName>
    </submittedName>
</protein>
<keyword evidence="1 2" id="KW-0238">DNA-binding</keyword>
<evidence type="ECO:0000256" key="1">
    <source>
        <dbReference type="ARBA" id="ARBA00023125"/>
    </source>
</evidence>
<keyword evidence="5" id="KW-1185">Reference proteome</keyword>
<dbReference type="InterPro" id="IPR041479">
    <property type="entry name" value="TetR_CgmR_C"/>
</dbReference>
<evidence type="ECO:0000313" key="4">
    <source>
        <dbReference type="EMBL" id="MDK3020739.1"/>
    </source>
</evidence>
<dbReference type="Pfam" id="PF17937">
    <property type="entry name" value="TetR_C_28"/>
    <property type="match status" value="1"/>
</dbReference>
<dbReference type="PROSITE" id="PS50977">
    <property type="entry name" value="HTH_TETR_2"/>
    <property type="match status" value="1"/>
</dbReference>
<gene>
    <name evidence="4" type="ORF">QO033_23945</name>
</gene>
<name>A0ABT7F800_9RHOB</name>
<feature type="DNA-binding region" description="H-T-H motif" evidence="2">
    <location>
        <begin position="29"/>
        <end position="48"/>
    </location>
</feature>
<reference evidence="4 5" key="1">
    <citation type="submission" date="2023-05" db="EMBL/GenBank/DDBJ databases">
        <title>Pseudodonghicola sp. nov.</title>
        <authorList>
            <person name="Huang J."/>
        </authorList>
    </citation>
    <scope>NUCLEOTIDE SEQUENCE [LARGE SCALE GENOMIC DNA]</scope>
    <source>
        <strain evidence="4 5">IC7</strain>
    </source>
</reference>
<sequence>MGRRKRIERDDILAAVEAVIQEAGPAALTVEAVARKAGISKASVLYDFKTKKQLLAAYVSQQIEMKTERRAEQAAQGASCGHSWLCALLEEARIPPSEEEIYGAVQLTASMGSDDSCRAQMRQFFDAEIDRIRDETDTPRQALLAWLALQGVMSLEYLGFHRFDAPLREQILDDIRRLVSPDPAPALTPASGPEHPPGS</sequence>
<dbReference type="PRINTS" id="PR00455">
    <property type="entry name" value="HTHTETR"/>
</dbReference>
<comment type="caution">
    <text evidence="4">The sequence shown here is derived from an EMBL/GenBank/DDBJ whole genome shotgun (WGS) entry which is preliminary data.</text>
</comment>
<dbReference type="PANTHER" id="PTHR30055:SF148">
    <property type="entry name" value="TETR-FAMILY TRANSCRIPTIONAL REGULATOR"/>
    <property type="match status" value="1"/>
</dbReference>